<dbReference type="Pfam" id="PF26648">
    <property type="entry name" value="zf_Tbcl_4"/>
    <property type="match status" value="1"/>
</dbReference>
<accession>A0A6A5WKX8</accession>
<dbReference type="InterPro" id="IPR058252">
    <property type="entry name" value="zf_Tbcl_4"/>
</dbReference>
<gene>
    <name evidence="2" type="ORF">P154DRAFT_151590</name>
</gene>
<keyword evidence="3" id="KW-1185">Reference proteome</keyword>
<proteinExistence type="predicted"/>
<feature type="domain" description="Probable treble clef zinc finger fungi" evidence="1">
    <location>
        <begin position="67"/>
        <end position="96"/>
    </location>
</feature>
<dbReference type="OrthoDB" id="5600002at2759"/>
<protein>
    <recommendedName>
        <fullName evidence="1">Probable treble clef zinc finger fungi domain-containing protein</fullName>
    </recommendedName>
</protein>
<dbReference type="EMBL" id="ML977579">
    <property type="protein sequence ID" value="KAF2002137.1"/>
    <property type="molecule type" value="Genomic_DNA"/>
</dbReference>
<name>A0A6A5WKX8_9PLEO</name>
<evidence type="ECO:0000259" key="1">
    <source>
        <dbReference type="Pfam" id="PF26648"/>
    </source>
</evidence>
<organism evidence="2 3">
    <name type="scientific">Amniculicola lignicola CBS 123094</name>
    <dbReference type="NCBI Taxonomy" id="1392246"/>
    <lineage>
        <taxon>Eukaryota</taxon>
        <taxon>Fungi</taxon>
        <taxon>Dikarya</taxon>
        <taxon>Ascomycota</taxon>
        <taxon>Pezizomycotina</taxon>
        <taxon>Dothideomycetes</taxon>
        <taxon>Pleosporomycetidae</taxon>
        <taxon>Pleosporales</taxon>
        <taxon>Amniculicolaceae</taxon>
        <taxon>Amniculicola</taxon>
    </lineage>
</organism>
<evidence type="ECO:0000313" key="2">
    <source>
        <dbReference type="EMBL" id="KAF2002137.1"/>
    </source>
</evidence>
<sequence>MAKKSMSQHGPDCKLHSFLRPGRCIGIKCNGDTCNIRTRVVDTLFRWLPGRKLSHLCPQHQDAKLSYCRRREECGARCNRLSVYEEPYHPCSKHREYIKNFKFPFTELPTELRQLVLRNMFPREISARWGFNWIWPNAGTRMAVMLVSKSMKEDAEHVLHSAVLFEAEIWSSHTWFLNKCWKRDRVSALGAVFDPHQNTEFAAITQRIRRWRVSIRFSRHDILDLGLPAEFNIYAIRASISRFVRLIDRPQPAKTLKYQALVVRIHYEDSLPARRRVGTKWGLGDMMAFGRLVADPFTRLSGKVIDCSLSMVYHIELLDHNLENPQFDSYIETWKTTLRNPPPQAPQDVFDAEMQDILHKAELEYDKIDDFVAEYFKVRGSRMALFNTPALFHLARFTRETGQVEYLKYMQQRIKQRCFAGGEGLGWDDPPGAFMKIAQDTLPDVQVLNYDHSDHNTQRGQQQSKMGTLVGNLIDDMEPHERIPPNPKDEGVIFREDSIRQYFKKGGQVWIRLKTPALVRELEEGTA</sequence>
<reference evidence="2" key="1">
    <citation type="journal article" date="2020" name="Stud. Mycol.">
        <title>101 Dothideomycetes genomes: a test case for predicting lifestyles and emergence of pathogens.</title>
        <authorList>
            <person name="Haridas S."/>
            <person name="Albert R."/>
            <person name="Binder M."/>
            <person name="Bloem J."/>
            <person name="Labutti K."/>
            <person name="Salamov A."/>
            <person name="Andreopoulos B."/>
            <person name="Baker S."/>
            <person name="Barry K."/>
            <person name="Bills G."/>
            <person name="Bluhm B."/>
            <person name="Cannon C."/>
            <person name="Castanera R."/>
            <person name="Culley D."/>
            <person name="Daum C."/>
            <person name="Ezra D."/>
            <person name="Gonzalez J."/>
            <person name="Henrissat B."/>
            <person name="Kuo A."/>
            <person name="Liang C."/>
            <person name="Lipzen A."/>
            <person name="Lutzoni F."/>
            <person name="Magnuson J."/>
            <person name="Mondo S."/>
            <person name="Nolan M."/>
            <person name="Ohm R."/>
            <person name="Pangilinan J."/>
            <person name="Park H.-J."/>
            <person name="Ramirez L."/>
            <person name="Alfaro M."/>
            <person name="Sun H."/>
            <person name="Tritt A."/>
            <person name="Yoshinaga Y."/>
            <person name="Zwiers L.-H."/>
            <person name="Turgeon B."/>
            <person name="Goodwin S."/>
            <person name="Spatafora J."/>
            <person name="Crous P."/>
            <person name="Grigoriev I."/>
        </authorList>
    </citation>
    <scope>NUCLEOTIDE SEQUENCE</scope>
    <source>
        <strain evidence="2">CBS 123094</strain>
    </source>
</reference>
<dbReference type="Proteomes" id="UP000799779">
    <property type="component" value="Unassembled WGS sequence"/>
</dbReference>
<dbReference type="AlphaFoldDB" id="A0A6A5WKX8"/>
<evidence type="ECO:0000313" key="3">
    <source>
        <dbReference type="Proteomes" id="UP000799779"/>
    </source>
</evidence>